<feature type="transmembrane region" description="Helical" evidence="7">
    <location>
        <begin position="358"/>
        <end position="382"/>
    </location>
</feature>
<comment type="caution">
    <text evidence="9">The sequence shown here is derived from an EMBL/GenBank/DDBJ whole genome shotgun (WGS) entry which is preliminary data.</text>
</comment>
<organism evidence="9 10">
    <name type="scientific">Marispirochaeta aestuarii</name>
    <dbReference type="NCBI Taxonomy" id="1963862"/>
    <lineage>
        <taxon>Bacteria</taxon>
        <taxon>Pseudomonadati</taxon>
        <taxon>Spirochaetota</taxon>
        <taxon>Spirochaetia</taxon>
        <taxon>Spirochaetales</taxon>
        <taxon>Spirochaetaceae</taxon>
        <taxon>Marispirochaeta</taxon>
    </lineage>
</organism>
<dbReference type="InterPro" id="IPR010656">
    <property type="entry name" value="DctM"/>
</dbReference>
<feature type="transmembrane region" description="Helical" evidence="7">
    <location>
        <begin position="316"/>
        <end position="346"/>
    </location>
</feature>
<evidence type="ECO:0000313" key="10">
    <source>
        <dbReference type="Proteomes" id="UP000192343"/>
    </source>
</evidence>
<feature type="transmembrane region" description="Helical" evidence="7">
    <location>
        <begin position="402"/>
        <end position="423"/>
    </location>
</feature>
<feature type="transmembrane region" description="Helical" evidence="7">
    <location>
        <begin position="220"/>
        <end position="238"/>
    </location>
</feature>
<comment type="subcellular location">
    <subcellularLocation>
        <location evidence="1">Cell inner membrane</location>
        <topology evidence="1">Multi-pass membrane protein</topology>
    </subcellularLocation>
</comment>
<evidence type="ECO:0000256" key="6">
    <source>
        <dbReference type="ARBA" id="ARBA00023136"/>
    </source>
</evidence>
<evidence type="ECO:0000256" key="5">
    <source>
        <dbReference type="ARBA" id="ARBA00022989"/>
    </source>
</evidence>
<feature type="domain" description="TRAP C4-dicarboxylate transport system permease DctM subunit" evidence="8">
    <location>
        <begin position="9"/>
        <end position="418"/>
    </location>
</feature>
<dbReference type="OrthoDB" id="370245at2"/>
<evidence type="ECO:0000256" key="4">
    <source>
        <dbReference type="ARBA" id="ARBA00022692"/>
    </source>
</evidence>
<dbReference type="InterPro" id="IPR004681">
    <property type="entry name" value="TRAP_DctM"/>
</dbReference>
<dbReference type="NCBIfam" id="TIGR00786">
    <property type="entry name" value="dctM"/>
    <property type="match status" value="1"/>
</dbReference>
<name>A0A1Y1RUI5_9SPIO</name>
<keyword evidence="10" id="KW-1185">Reference proteome</keyword>
<dbReference type="AlphaFoldDB" id="A0A1Y1RUI5"/>
<keyword evidence="5 7" id="KW-1133">Transmembrane helix</keyword>
<dbReference type="RefSeq" id="WP_083052881.1">
    <property type="nucleotide sequence ID" value="NZ_MWQY01000029.1"/>
</dbReference>
<accession>A0A1Y1RUI5</accession>
<evidence type="ECO:0000256" key="3">
    <source>
        <dbReference type="ARBA" id="ARBA00022519"/>
    </source>
</evidence>
<evidence type="ECO:0000259" key="8">
    <source>
        <dbReference type="Pfam" id="PF06808"/>
    </source>
</evidence>
<proteinExistence type="predicted"/>
<evidence type="ECO:0000256" key="7">
    <source>
        <dbReference type="SAM" id="Phobius"/>
    </source>
</evidence>
<dbReference type="PANTHER" id="PTHR33362">
    <property type="entry name" value="SIALIC ACID TRAP TRANSPORTER PERMEASE PROTEIN SIAT-RELATED"/>
    <property type="match status" value="1"/>
</dbReference>
<reference evidence="9 10" key="1">
    <citation type="submission" date="2017-03" db="EMBL/GenBank/DDBJ databases">
        <title>Draft Genome sequence of Marispirochaeta sp. strain JC444.</title>
        <authorList>
            <person name="Shivani Y."/>
            <person name="Subhash Y."/>
            <person name="Sasikala C."/>
            <person name="Ramana C."/>
        </authorList>
    </citation>
    <scope>NUCLEOTIDE SEQUENCE [LARGE SCALE GENOMIC DNA]</scope>
    <source>
        <strain evidence="9 10">JC444</strain>
    </source>
</reference>
<feature type="transmembrane region" description="Helical" evidence="7">
    <location>
        <begin position="96"/>
        <end position="117"/>
    </location>
</feature>
<evidence type="ECO:0000256" key="1">
    <source>
        <dbReference type="ARBA" id="ARBA00004429"/>
    </source>
</evidence>
<dbReference type="GO" id="GO:0005886">
    <property type="term" value="C:plasma membrane"/>
    <property type="evidence" value="ECO:0007669"/>
    <property type="project" value="UniProtKB-SubCell"/>
</dbReference>
<keyword evidence="6 7" id="KW-0472">Membrane</keyword>
<feature type="transmembrane region" description="Helical" evidence="7">
    <location>
        <begin position="50"/>
        <end position="75"/>
    </location>
</feature>
<dbReference type="PANTHER" id="PTHR33362:SF3">
    <property type="entry name" value="SIALIC ACID TRAP TRANSPORTER PERMEASE PROTEIN SIAT"/>
    <property type="match status" value="1"/>
</dbReference>
<dbReference type="GO" id="GO:0022857">
    <property type="term" value="F:transmembrane transporter activity"/>
    <property type="evidence" value="ECO:0007669"/>
    <property type="project" value="TreeGrafter"/>
</dbReference>
<dbReference type="EMBL" id="MWQY01000029">
    <property type="protein sequence ID" value="ORC30707.1"/>
    <property type="molecule type" value="Genomic_DNA"/>
</dbReference>
<feature type="transmembrane region" description="Helical" evidence="7">
    <location>
        <begin position="174"/>
        <end position="199"/>
    </location>
</feature>
<dbReference type="Pfam" id="PF06808">
    <property type="entry name" value="DctM"/>
    <property type="match status" value="1"/>
</dbReference>
<sequence>MSIILIFTGLLLSFLILGVPVAFSIAATSIVSLIIKLGLPNLSFGMIAQMLIYGINNFPLLAVPLFLLAGTIMNSGGISRRIFDFAQRIVGSSRGGLAHVNIIASLIFSGMSGAAAADVAGLGPIELKAMKDAGYDDDFSCAVTGASSTIGPIIPPSVPMVLYGVLASVSVSKLFIGGIIPGLLLAVTLMVLSAVISAIKGYPRGEAWNAMKILSSLKGAFFALLTPLIIIGGIWTGVFTPTEAAAVTVVYSVLLGLFYQESSWQELFENLKHAAVTASAIMFILAAATIYNAALARTQMPEMVIRAVSAVSENPFVVLIILQFVLFIAGCFMSTAETITLFTPLFIPMLEQFGIDPLHFGVVMVLNLMLGQLTPPFGIVLFVLSRVGNLDMARLVKACLPFYIPILVVLIALILFPPLVTYLPNLVFGNW</sequence>
<dbReference type="STRING" id="1963862.B4O97_17875"/>
<gene>
    <name evidence="9" type="ORF">B4O97_17875</name>
</gene>
<keyword evidence="3" id="KW-0997">Cell inner membrane</keyword>
<evidence type="ECO:0000256" key="2">
    <source>
        <dbReference type="ARBA" id="ARBA00022475"/>
    </source>
</evidence>
<keyword evidence="4 7" id="KW-0812">Transmembrane</keyword>
<protein>
    <submittedName>
        <fullName evidence="9">ABC transporter permease</fullName>
    </submittedName>
</protein>
<keyword evidence="2" id="KW-1003">Cell membrane</keyword>
<dbReference type="PIRSF" id="PIRSF006066">
    <property type="entry name" value="HI0050"/>
    <property type="match status" value="1"/>
</dbReference>
<dbReference type="Proteomes" id="UP000192343">
    <property type="component" value="Unassembled WGS sequence"/>
</dbReference>
<evidence type="ECO:0000313" key="9">
    <source>
        <dbReference type="EMBL" id="ORC30707.1"/>
    </source>
</evidence>
<feature type="transmembrane region" description="Helical" evidence="7">
    <location>
        <begin position="274"/>
        <end position="296"/>
    </location>
</feature>